<accession>A0ABR7RSF9</accession>
<protein>
    <submittedName>
        <fullName evidence="2">DUF721 domain-containing protein</fullName>
    </submittedName>
</protein>
<evidence type="ECO:0000313" key="2">
    <source>
        <dbReference type="EMBL" id="MBC9209556.1"/>
    </source>
</evidence>
<dbReference type="PANTHER" id="PTHR36456:SF1">
    <property type="entry name" value="UPF0232 PROTEIN SCO3875"/>
    <property type="match status" value="1"/>
</dbReference>
<dbReference type="Proteomes" id="UP000626026">
    <property type="component" value="Unassembled WGS sequence"/>
</dbReference>
<dbReference type="InterPro" id="IPR007922">
    <property type="entry name" value="DciA-like"/>
</dbReference>
<evidence type="ECO:0000256" key="1">
    <source>
        <dbReference type="SAM" id="MobiDB-lite"/>
    </source>
</evidence>
<dbReference type="Pfam" id="PF05258">
    <property type="entry name" value="DciA"/>
    <property type="match status" value="1"/>
</dbReference>
<name>A0ABR7RSF9_9PROT</name>
<dbReference type="EMBL" id="JACTVA010000060">
    <property type="protein sequence ID" value="MBC9209556.1"/>
    <property type="molecule type" value="Genomic_DNA"/>
</dbReference>
<reference evidence="2 3" key="1">
    <citation type="journal article" date="2013" name="Int. J. Syst. Evol. Microbiol.">
        <title>Roseomonas aerophila sp. nov., isolated from air.</title>
        <authorList>
            <person name="Kim S.J."/>
            <person name="Weon H.Y."/>
            <person name="Ahn J.H."/>
            <person name="Hong S.B."/>
            <person name="Seok S.J."/>
            <person name="Whang K.S."/>
            <person name="Kwon S.W."/>
        </authorList>
    </citation>
    <scope>NUCLEOTIDE SEQUENCE [LARGE SCALE GENOMIC DNA]</scope>
    <source>
        <strain evidence="2 3">NBRC 108923</strain>
    </source>
</reference>
<organism evidence="2 3">
    <name type="scientific">Teichococcus aerophilus</name>
    <dbReference type="NCBI Taxonomy" id="1224513"/>
    <lineage>
        <taxon>Bacteria</taxon>
        <taxon>Pseudomonadati</taxon>
        <taxon>Pseudomonadota</taxon>
        <taxon>Alphaproteobacteria</taxon>
        <taxon>Acetobacterales</taxon>
        <taxon>Roseomonadaceae</taxon>
        <taxon>Roseomonas</taxon>
    </lineage>
</organism>
<gene>
    <name evidence="2" type="ORF">IBL26_22120</name>
</gene>
<sequence length="214" mass="22197">MQEEGQGRRGSTPPARKDAKAGGVAPARAKAAAKGAASATAPLKNGALRAPPKPATPAAPVADTGPAWRADLGLRSVSALLPRVTRPAFKKRSPAAAQLIADWPAVVGPVMAAQTLPRGLTGGTLTIACSGPVAMELQHLAPQLISRINMAMGQGLVERLRFVQATLKAPPRPAPKPKPVDLPQHVTASLEEVADPDLREALARLAQGVYRGRR</sequence>
<evidence type="ECO:0000313" key="3">
    <source>
        <dbReference type="Proteomes" id="UP000626026"/>
    </source>
</evidence>
<feature type="compositionally biased region" description="Low complexity" evidence="1">
    <location>
        <begin position="21"/>
        <end position="41"/>
    </location>
</feature>
<keyword evidence="3" id="KW-1185">Reference proteome</keyword>
<proteinExistence type="predicted"/>
<comment type="caution">
    <text evidence="2">The sequence shown here is derived from an EMBL/GenBank/DDBJ whole genome shotgun (WGS) entry which is preliminary data.</text>
</comment>
<feature type="region of interest" description="Disordered" evidence="1">
    <location>
        <begin position="1"/>
        <end position="64"/>
    </location>
</feature>
<dbReference type="PANTHER" id="PTHR36456">
    <property type="entry name" value="UPF0232 PROTEIN SCO3875"/>
    <property type="match status" value="1"/>
</dbReference>